<evidence type="ECO:0000313" key="9">
    <source>
        <dbReference type="Proteomes" id="UP000260363"/>
    </source>
</evidence>
<dbReference type="KEGG" id="cmm:NC80_04045"/>
<evidence type="ECO:0000256" key="3">
    <source>
        <dbReference type="ARBA" id="ARBA00023274"/>
    </source>
</evidence>
<dbReference type="GO" id="GO:0002181">
    <property type="term" value="P:cytoplasmic translation"/>
    <property type="evidence" value="ECO:0007669"/>
    <property type="project" value="TreeGrafter"/>
</dbReference>
<protein>
    <recommendedName>
        <fullName evidence="4">Large ribosomal subunit protein uL6</fullName>
    </recommendedName>
</protein>
<keyword evidence="2 4" id="KW-0689">Ribosomal protein</keyword>
<dbReference type="InterPro" id="IPR002358">
    <property type="entry name" value="Ribosomal_uL6_CS"/>
</dbReference>
<organism evidence="8 9">
    <name type="scientific">Chlamydia muridarum</name>
    <dbReference type="NCBI Taxonomy" id="83560"/>
    <lineage>
        <taxon>Bacteria</taxon>
        <taxon>Pseudomonadati</taxon>
        <taxon>Chlamydiota</taxon>
        <taxon>Chlamydiia</taxon>
        <taxon>Chlamydiales</taxon>
        <taxon>Chlamydiaceae</taxon>
        <taxon>Chlamydia/Chlamydophila group</taxon>
        <taxon>Chlamydia</taxon>
    </lineage>
</organism>
<dbReference type="PATRIC" id="fig|243161.6.peg.859"/>
<evidence type="ECO:0000256" key="2">
    <source>
        <dbReference type="ARBA" id="ARBA00022980"/>
    </source>
</evidence>
<dbReference type="InterPro" id="IPR036789">
    <property type="entry name" value="Ribosomal_uL6-like_a/b-dom_sf"/>
</dbReference>
<evidence type="ECO:0000313" key="8">
    <source>
        <dbReference type="EMBL" id="AJR10867.1"/>
    </source>
</evidence>
<dbReference type="EMBL" id="CP007217">
    <property type="protein sequence ID" value="AJR10867.1"/>
    <property type="molecule type" value="Genomic_DNA"/>
</dbReference>
<proteinExistence type="inferred from homology"/>
<dbReference type="GO" id="GO:0003735">
    <property type="term" value="F:structural constituent of ribosome"/>
    <property type="evidence" value="ECO:0007669"/>
    <property type="project" value="UniProtKB-UniRule"/>
</dbReference>
<name>A0A069ZY42_CHLMR</name>
<evidence type="ECO:0000256" key="5">
    <source>
        <dbReference type="RuleBase" id="RU003869"/>
    </source>
</evidence>
<evidence type="ECO:0000256" key="1">
    <source>
        <dbReference type="ARBA" id="ARBA00009356"/>
    </source>
</evidence>
<dbReference type="SUPFAM" id="SSF56053">
    <property type="entry name" value="Ribosomal protein L6"/>
    <property type="match status" value="2"/>
</dbReference>
<dbReference type="FunFam" id="3.90.930.12:FF:000001">
    <property type="entry name" value="50S ribosomal protein L6"/>
    <property type="match status" value="1"/>
</dbReference>
<dbReference type="OMA" id="RERHGLC"/>
<evidence type="ECO:0000259" key="7">
    <source>
        <dbReference type="Pfam" id="PF00347"/>
    </source>
</evidence>
<reference evidence="8 9" key="1">
    <citation type="submission" date="2014-02" db="EMBL/GenBank/DDBJ databases">
        <authorList>
            <person name="Chen C."/>
            <person name="Conrad T.A."/>
            <person name="Zhou Z."/>
            <person name="Lai Z."/>
            <person name="Zhong G."/>
        </authorList>
    </citation>
    <scope>NUCLEOTIDE SEQUENCE [LARGE SCALE GENOMIC DNA]</scope>
    <source>
        <strain evidence="8 9">Nigg3-28</strain>
    </source>
</reference>
<keyword evidence="4 6" id="KW-0694">RNA-binding</keyword>
<dbReference type="Pfam" id="PF00347">
    <property type="entry name" value="Ribosomal_L6"/>
    <property type="match status" value="2"/>
</dbReference>
<evidence type="ECO:0000256" key="6">
    <source>
        <dbReference type="RuleBase" id="RU003870"/>
    </source>
</evidence>
<feature type="domain" description="Large ribosomal subunit protein uL6 alpha-beta" evidence="7">
    <location>
        <begin position="12"/>
        <end position="81"/>
    </location>
</feature>
<dbReference type="HAMAP" id="MF_01365_B">
    <property type="entry name" value="Ribosomal_uL6_B"/>
    <property type="match status" value="1"/>
</dbReference>
<evidence type="ECO:0000256" key="4">
    <source>
        <dbReference type="HAMAP-Rule" id="MF_01365"/>
    </source>
</evidence>
<keyword evidence="3 4" id="KW-0687">Ribonucleoprotein</keyword>
<sequence length="183" mass="19945">MSRKARDPIVLPQGVEVSIQNDEISVKGPKGSLTQVLAKEVEIAVKGNEVFVSPAAHIIDRPGRMQGLYWALIANMVKGVHLGFEKRLEMIGVGFRASVQGSFLDLSIGVSHPTKMPIPTGLEVSVEKNTLISIKGINKQLVGEFAACVRAKRPPEPYKGKGIRYENEYVRRKAGKAAKTGKK</sequence>
<gene>
    <name evidence="4" type="primary">rplF</name>
    <name evidence="8" type="ORF">BD36_04310</name>
</gene>
<dbReference type="PIRSF" id="PIRSF002162">
    <property type="entry name" value="Ribosomal_L6"/>
    <property type="match status" value="1"/>
</dbReference>
<dbReference type="PRINTS" id="PR00059">
    <property type="entry name" value="RIBOSOMALL6"/>
</dbReference>
<dbReference type="PANTHER" id="PTHR11655">
    <property type="entry name" value="60S/50S RIBOSOMAL PROTEIN L6/L9"/>
    <property type="match status" value="1"/>
</dbReference>
<dbReference type="PROSITE" id="PS00525">
    <property type="entry name" value="RIBOSOMAL_L6_1"/>
    <property type="match status" value="1"/>
</dbReference>
<keyword evidence="4 6" id="KW-0699">rRNA-binding</keyword>
<dbReference type="PANTHER" id="PTHR11655:SF14">
    <property type="entry name" value="LARGE RIBOSOMAL SUBUNIT PROTEIN UL6M"/>
    <property type="match status" value="1"/>
</dbReference>
<comment type="function">
    <text evidence="4 6">This protein binds to the 23S rRNA, and is important in its secondary structure. It is located near the subunit interface in the base of the L7/L12 stalk, and near the tRNA binding site of the peptidyltransferase center.</text>
</comment>
<dbReference type="KEGG" id="cmx:DNC_04075"/>
<dbReference type="GO" id="GO:0019843">
    <property type="term" value="F:rRNA binding"/>
    <property type="evidence" value="ECO:0007669"/>
    <property type="project" value="UniProtKB-UniRule"/>
</dbReference>
<comment type="subunit">
    <text evidence="4">Part of the 50S ribosomal subunit.</text>
</comment>
<dbReference type="AlphaFoldDB" id="A0A069ZY42"/>
<accession>A0A069ZY42</accession>
<dbReference type="NCBIfam" id="TIGR03654">
    <property type="entry name" value="L6_bact"/>
    <property type="match status" value="1"/>
</dbReference>
<dbReference type="RefSeq" id="WP_010231599.1">
    <property type="nucleotide sequence ID" value="NZ_CP007217.1"/>
</dbReference>
<dbReference type="GeneID" id="1246168"/>
<dbReference type="KEGG" id="cmg:NC81_04065"/>
<dbReference type="InterPro" id="IPR000702">
    <property type="entry name" value="Ribosomal_uL6-like"/>
</dbReference>
<dbReference type="GO" id="GO:0022625">
    <property type="term" value="C:cytosolic large ribosomal subunit"/>
    <property type="evidence" value="ECO:0007669"/>
    <property type="project" value="UniProtKB-UniRule"/>
</dbReference>
<dbReference type="STRING" id="83560.NC80_04045"/>
<dbReference type="InterPro" id="IPR020040">
    <property type="entry name" value="Ribosomal_uL6_a/b-dom"/>
</dbReference>
<dbReference type="Proteomes" id="UP000260363">
    <property type="component" value="Chromosome"/>
</dbReference>
<dbReference type="SMR" id="A0A069ZY42"/>
<dbReference type="InterPro" id="IPR019906">
    <property type="entry name" value="Ribosomal_uL6_bac-type"/>
</dbReference>
<dbReference type="Gene3D" id="3.90.930.12">
    <property type="entry name" value="Ribosomal protein L6, alpha-beta domain"/>
    <property type="match status" value="2"/>
</dbReference>
<feature type="domain" description="Large ribosomal subunit protein uL6 alpha-beta" evidence="7">
    <location>
        <begin position="91"/>
        <end position="165"/>
    </location>
</feature>
<comment type="similarity">
    <text evidence="1 4 5">Belongs to the universal ribosomal protein uL6 family.</text>
</comment>